<keyword evidence="4" id="KW-1003">Cell membrane</keyword>
<evidence type="ECO:0000259" key="14">
    <source>
        <dbReference type="Pfam" id="PF01292"/>
    </source>
</evidence>
<evidence type="ECO:0000256" key="10">
    <source>
        <dbReference type="ARBA" id="ARBA00023004"/>
    </source>
</evidence>
<comment type="similarity">
    <text evidence="12">Belongs to the cytochrome b561 family.</text>
</comment>
<dbReference type="InterPro" id="IPR016174">
    <property type="entry name" value="Di-haem_cyt_TM"/>
</dbReference>
<evidence type="ECO:0000313" key="15">
    <source>
        <dbReference type="EMBL" id="RLL17528.1"/>
    </source>
</evidence>
<comment type="cofactor">
    <cofactor evidence="1">
        <name>heme b</name>
        <dbReference type="ChEBI" id="CHEBI:60344"/>
    </cofactor>
</comment>
<organism evidence="15 16">
    <name type="scientific">Acinetobacter chengduensis</name>
    <dbReference type="NCBI Taxonomy" id="2420890"/>
    <lineage>
        <taxon>Bacteria</taxon>
        <taxon>Pseudomonadati</taxon>
        <taxon>Pseudomonadota</taxon>
        <taxon>Gammaproteobacteria</taxon>
        <taxon>Moraxellales</taxon>
        <taxon>Moraxellaceae</taxon>
        <taxon>Acinetobacter</taxon>
    </lineage>
</organism>
<evidence type="ECO:0000256" key="6">
    <source>
        <dbReference type="ARBA" id="ARBA00022692"/>
    </source>
</evidence>
<dbReference type="EMBL" id="RCHC01000031">
    <property type="protein sequence ID" value="RLL17528.1"/>
    <property type="molecule type" value="Genomic_DNA"/>
</dbReference>
<dbReference type="Pfam" id="PF01292">
    <property type="entry name" value="Ni_hydr_CYTB"/>
    <property type="match status" value="1"/>
</dbReference>
<evidence type="ECO:0000256" key="5">
    <source>
        <dbReference type="ARBA" id="ARBA00022617"/>
    </source>
</evidence>
<keyword evidence="11 13" id="KW-0472">Membrane</keyword>
<dbReference type="PANTHER" id="PTHR30529">
    <property type="entry name" value="CYTOCHROME B561"/>
    <property type="match status" value="1"/>
</dbReference>
<comment type="subcellular location">
    <subcellularLocation>
        <location evidence="2">Cell membrane</location>
        <topology evidence="2">Multi-pass membrane protein</topology>
    </subcellularLocation>
</comment>
<evidence type="ECO:0000256" key="4">
    <source>
        <dbReference type="ARBA" id="ARBA00022475"/>
    </source>
</evidence>
<evidence type="ECO:0000256" key="1">
    <source>
        <dbReference type="ARBA" id="ARBA00001970"/>
    </source>
</evidence>
<keyword evidence="9 13" id="KW-1133">Transmembrane helix</keyword>
<keyword evidence="10" id="KW-0408">Iron</keyword>
<proteinExistence type="inferred from homology"/>
<evidence type="ECO:0000256" key="8">
    <source>
        <dbReference type="ARBA" id="ARBA00022982"/>
    </source>
</evidence>
<evidence type="ECO:0000256" key="12">
    <source>
        <dbReference type="ARBA" id="ARBA00037975"/>
    </source>
</evidence>
<feature type="transmembrane region" description="Helical" evidence="13">
    <location>
        <begin position="20"/>
        <end position="39"/>
    </location>
</feature>
<reference evidence="15 16" key="1">
    <citation type="submission" date="2018-09" db="EMBL/GenBank/DDBJ databases">
        <title>The draft genome of Acinetobacter sp. strains.</title>
        <authorList>
            <person name="Qin J."/>
            <person name="Feng Y."/>
            <person name="Zong Z."/>
        </authorList>
    </citation>
    <scope>NUCLEOTIDE SEQUENCE [LARGE SCALE GENOMIC DNA]</scope>
    <source>
        <strain evidence="15 16">WCHAc060005</strain>
    </source>
</reference>
<evidence type="ECO:0000313" key="16">
    <source>
        <dbReference type="Proteomes" id="UP000280271"/>
    </source>
</evidence>
<gene>
    <name evidence="15" type="ORF">D9K81_17040</name>
</gene>
<feature type="domain" description="Cytochrome b561 bacterial/Ni-hydrogenase" evidence="14">
    <location>
        <begin position="17"/>
        <end position="175"/>
    </location>
</feature>
<dbReference type="Proteomes" id="UP000280271">
    <property type="component" value="Unassembled WGS sequence"/>
</dbReference>
<evidence type="ECO:0000256" key="7">
    <source>
        <dbReference type="ARBA" id="ARBA00022723"/>
    </source>
</evidence>
<evidence type="ECO:0000256" key="2">
    <source>
        <dbReference type="ARBA" id="ARBA00004651"/>
    </source>
</evidence>
<keyword evidence="16" id="KW-1185">Reference proteome</keyword>
<protein>
    <submittedName>
        <fullName evidence="15">Cytochrome b</fullName>
    </submittedName>
</protein>
<dbReference type="InterPro" id="IPR052168">
    <property type="entry name" value="Cytochrome_b561_oxidase"/>
</dbReference>
<comment type="caution">
    <text evidence="15">The sequence shown here is derived from an EMBL/GenBank/DDBJ whole genome shotgun (WGS) entry which is preliminary data.</text>
</comment>
<accession>A0ABX9TS40</accession>
<evidence type="ECO:0000256" key="11">
    <source>
        <dbReference type="ARBA" id="ARBA00023136"/>
    </source>
</evidence>
<keyword evidence="3" id="KW-0813">Transport</keyword>
<sequence>MMTTSDGIEMMTASEKYPKIMIYAHWLTLVFVLIAYFTSEAHIEDSLGGQVHVIAGGLVFIFFYVRLILLMWFKAQIPTVSYISELQKTAFTLMKGALYTGLFVVPVLGWFTFASTHESFDLLGIELPKVLFIPNVNFGEIHPIIANIFMTLIGLHALAALVHHFILKDGILKSMK</sequence>
<dbReference type="InterPro" id="IPR011577">
    <property type="entry name" value="Cyt_b561_bac/Ni-Hgenase"/>
</dbReference>
<keyword evidence="7" id="KW-0479">Metal-binding</keyword>
<evidence type="ECO:0000256" key="9">
    <source>
        <dbReference type="ARBA" id="ARBA00022989"/>
    </source>
</evidence>
<keyword evidence="6 13" id="KW-0812">Transmembrane</keyword>
<keyword evidence="5" id="KW-0349">Heme</keyword>
<evidence type="ECO:0000256" key="13">
    <source>
        <dbReference type="SAM" id="Phobius"/>
    </source>
</evidence>
<name>A0ABX9TS40_9GAMM</name>
<feature type="transmembrane region" description="Helical" evidence="13">
    <location>
        <begin position="93"/>
        <end position="113"/>
    </location>
</feature>
<dbReference type="PANTHER" id="PTHR30529:SF1">
    <property type="entry name" value="CYTOCHROME B561 HOMOLOG 2"/>
    <property type="match status" value="1"/>
</dbReference>
<evidence type="ECO:0000256" key="3">
    <source>
        <dbReference type="ARBA" id="ARBA00022448"/>
    </source>
</evidence>
<feature type="transmembrane region" description="Helical" evidence="13">
    <location>
        <begin position="51"/>
        <end position="73"/>
    </location>
</feature>
<keyword evidence="8" id="KW-0249">Electron transport</keyword>
<feature type="transmembrane region" description="Helical" evidence="13">
    <location>
        <begin position="144"/>
        <end position="167"/>
    </location>
</feature>
<dbReference type="SUPFAM" id="SSF81342">
    <property type="entry name" value="Transmembrane di-heme cytochromes"/>
    <property type="match status" value="1"/>
</dbReference>